<gene>
    <name evidence="2" type="ORF">NSPZN2_40709</name>
</gene>
<comment type="caution">
    <text evidence="2">The sequence shown here is derived from an EMBL/GenBank/DDBJ whole genome shotgun (WGS) entry which is preliminary data.</text>
</comment>
<evidence type="ECO:0000256" key="1">
    <source>
        <dbReference type="SAM" id="Phobius"/>
    </source>
</evidence>
<dbReference type="RefSeq" id="WP_213043490.1">
    <property type="nucleotide sequence ID" value="NZ_CAJNBJ010000017.1"/>
</dbReference>
<accession>A0ABN7M528</accession>
<reference evidence="2 3" key="1">
    <citation type="submission" date="2021-02" db="EMBL/GenBank/DDBJ databases">
        <authorList>
            <person name="Han P."/>
        </authorList>
    </citation>
    <scope>NUCLEOTIDE SEQUENCE [LARGE SCALE GENOMIC DNA]</scope>
    <source>
        <strain evidence="2">Candidatus Nitrospira sp. ZN2</strain>
    </source>
</reference>
<feature type="transmembrane region" description="Helical" evidence="1">
    <location>
        <begin position="24"/>
        <end position="43"/>
    </location>
</feature>
<keyword evidence="1" id="KW-1133">Transmembrane helix</keyword>
<evidence type="ECO:0000313" key="2">
    <source>
        <dbReference type="EMBL" id="CAE6780060.1"/>
    </source>
</evidence>
<sequence length="272" mass="30253">MLTVVTSTLHLYRDAFHATVRSLIRGWLVILSVVVFTMLMLLAQQIARPLGMLGGFLLGAVNALLIGATLSLIEQAIKGMRTITFNDVLESMGHYFWDVISVGFVLWIPTMLLDTSLRANPDSQFLVTACLLLVFILLNPAPEVIYLTRHDSPLDVLKRSYDFVIDNWIEWFLPMALVLAPLGLSLFFKLSSQLGRGAGLDFIQLVFVPFTVLSAWLTDLGISASFTGLVALLLTPPLMVSMLLFRGHLFAALSSTSRRQRLYQSQFSDSAR</sequence>
<dbReference type="Proteomes" id="UP000675880">
    <property type="component" value="Unassembled WGS sequence"/>
</dbReference>
<feature type="transmembrane region" description="Helical" evidence="1">
    <location>
        <begin position="93"/>
        <end position="113"/>
    </location>
</feature>
<name>A0ABN7M528_9BACT</name>
<keyword evidence="1" id="KW-0812">Transmembrane</keyword>
<feature type="transmembrane region" description="Helical" evidence="1">
    <location>
        <begin position="50"/>
        <end position="73"/>
    </location>
</feature>
<keyword evidence="1" id="KW-0472">Membrane</keyword>
<feature type="transmembrane region" description="Helical" evidence="1">
    <location>
        <begin position="200"/>
        <end position="217"/>
    </location>
</feature>
<feature type="transmembrane region" description="Helical" evidence="1">
    <location>
        <begin position="168"/>
        <end position="188"/>
    </location>
</feature>
<feature type="transmembrane region" description="Helical" evidence="1">
    <location>
        <begin position="229"/>
        <end position="253"/>
    </location>
</feature>
<evidence type="ECO:0000313" key="3">
    <source>
        <dbReference type="Proteomes" id="UP000675880"/>
    </source>
</evidence>
<organism evidence="2 3">
    <name type="scientific">Nitrospira defluvii</name>
    <dbReference type="NCBI Taxonomy" id="330214"/>
    <lineage>
        <taxon>Bacteria</taxon>
        <taxon>Pseudomonadati</taxon>
        <taxon>Nitrospirota</taxon>
        <taxon>Nitrospiria</taxon>
        <taxon>Nitrospirales</taxon>
        <taxon>Nitrospiraceae</taxon>
        <taxon>Nitrospira</taxon>
    </lineage>
</organism>
<proteinExistence type="predicted"/>
<keyword evidence="3" id="KW-1185">Reference proteome</keyword>
<protein>
    <submittedName>
        <fullName evidence="2">Uncharacterized protein</fullName>
    </submittedName>
</protein>
<dbReference type="EMBL" id="CAJNBJ010000017">
    <property type="protein sequence ID" value="CAE6780060.1"/>
    <property type="molecule type" value="Genomic_DNA"/>
</dbReference>
<feature type="transmembrane region" description="Helical" evidence="1">
    <location>
        <begin position="125"/>
        <end position="148"/>
    </location>
</feature>